<dbReference type="Gene3D" id="4.10.240.10">
    <property type="entry name" value="Zn(2)-C6 fungal-type DNA-binding domain"/>
    <property type="match status" value="1"/>
</dbReference>
<evidence type="ECO:0000256" key="4">
    <source>
        <dbReference type="ARBA" id="ARBA00023026"/>
    </source>
</evidence>
<dbReference type="GO" id="GO:0005634">
    <property type="term" value="C:nucleus"/>
    <property type="evidence" value="ECO:0007669"/>
    <property type="project" value="UniProtKB-SubCell"/>
</dbReference>
<comment type="subcellular location">
    <subcellularLocation>
        <location evidence="1">Nucleus</location>
    </subcellularLocation>
</comment>
<feature type="compositionally biased region" description="Low complexity" evidence="7">
    <location>
        <begin position="879"/>
        <end position="892"/>
    </location>
</feature>
<dbReference type="SMART" id="SM00906">
    <property type="entry name" value="Fungal_trans"/>
    <property type="match status" value="1"/>
</dbReference>
<feature type="region of interest" description="Disordered" evidence="7">
    <location>
        <begin position="1148"/>
        <end position="1168"/>
    </location>
</feature>
<evidence type="ECO:0000256" key="1">
    <source>
        <dbReference type="ARBA" id="ARBA00004123"/>
    </source>
</evidence>
<feature type="compositionally biased region" description="Polar residues" evidence="7">
    <location>
        <begin position="796"/>
        <end position="812"/>
    </location>
</feature>
<feature type="compositionally biased region" description="Basic and acidic residues" evidence="7">
    <location>
        <begin position="1101"/>
        <end position="1115"/>
    </location>
</feature>
<dbReference type="Proteomes" id="UP000242525">
    <property type="component" value="Unassembled WGS sequence"/>
</dbReference>
<dbReference type="InterPro" id="IPR007219">
    <property type="entry name" value="XnlR_reg_dom"/>
</dbReference>
<dbReference type="GO" id="GO:0000981">
    <property type="term" value="F:DNA-binding transcription factor activity, RNA polymerase II-specific"/>
    <property type="evidence" value="ECO:0007669"/>
    <property type="project" value="InterPro"/>
</dbReference>
<dbReference type="OrthoDB" id="39175at2759"/>
<dbReference type="Pfam" id="PF04082">
    <property type="entry name" value="Fungal_trans"/>
    <property type="match status" value="1"/>
</dbReference>
<dbReference type="SMART" id="SM00066">
    <property type="entry name" value="GAL4"/>
    <property type="match status" value="1"/>
</dbReference>
<dbReference type="PANTHER" id="PTHR47338:SF27">
    <property type="entry name" value="ZN(II)2CYS6 TRANSCRIPTION FACTOR (EUROFUNG)"/>
    <property type="match status" value="1"/>
</dbReference>
<keyword evidence="4" id="KW-0843">Virulence</keyword>
<dbReference type="PRINTS" id="PR00755">
    <property type="entry name" value="AFLATOXINBRP"/>
</dbReference>
<evidence type="ECO:0000256" key="7">
    <source>
        <dbReference type="SAM" id="MobiDB-lite"/>
    </source>
</evidence>
<dbReference type="SUPFAM" id="SSF57701">
    <property type="entry name" value="Zn2/Cys6 DNA-binding domain"/>
    <property type="match status" value="1"/>
</dbReference>
<feature type="compositionally biased region" description="Low complexity" evidence="7">
    <location>
        <begin position="23"/>
        <end position="45"/>
    </location>
</feature>
<dbReference type="InterPro" id="IPR050815">
    <property type="entry name" value="TF_fung"/>
</dbReference>
<feature type="region of interest" description="Disordered" evidence="7">
    <location>
        <begin position="724"/>
        <end position="784"/>
    </location>
</feature>
<dbReference type="Pfam" id="PF00172">
    <property type="entry name" value="Zn_clus"/>
    <property type="match status" value="1"/>
</dbReference>
<accession>A0A0J9XFP2</accession>
<keyword evidence="2" id="KW-0479">Metal-binding</keyword>
<dbReference type="GO" id="GO:0008270">
    <property type="term" value="F:zinc ion binding"/>
    <property type="evidence" value="ECO:0007669"/>
    <property type="project" value="InterPro"/>
</dbReference>
<feature type="compositionally biased region" description="Basic and acidic residues" evidence="7">
    <location>
        <begin position="733"/>
        <end position="745"/>
    </location>
</feature>
<evidence type="ECO:0000256" key="6">
    <source>
        <dbReference type="ARBA" id="ARBA00023242"/>
    </source>
</evidence>
<gene>
    <name evidence="9" type="ORF">BN980_GECA14s03112g</name>
</gene>
<feature type="region of interest" description="Disordered" evidence="7">
    <location>
        <begin position="1057"/>
        <end position="1134"/>
    </location>
</feature>
<feature type="region of interest" description="Disordered" evidence="7">
    <location>
        <begin position="22"/>
        <end position="59"/>
    </location>
</feature>
<dbReference type="InterPro" id="IPR001138">
    <property type="entry name" value="Zn2Cys6_DnaBD"/>
</dbReference>
<feature type="compositionally biased region" description="Low complexity" evidence="7">
    <location>
        <begin position="996"/>
        <end position="1012"/>
    </location>
</feature>
<reference evidence="9" key="1">
    <citation type="submission" date="2014-03" db="EMBL/GenBank/DDBJ databases">
        <authorList>
            <person name="Casaregola S."/>
        </authorList>
    </citation>
    <scope>NUCLEOTIDE SEQUENCE [LARGE SCALE GENOMIC DNA]</scope>
    <source>
        <strain evidence="9">CLIB 918</strain>
    </source>
</reference>
<organism evidence="9 10">
    <name type="scientific">Geotrichum candidum</name>
    <name type="common">Oospora lactis</name>
    <name type="synonym">Dipodascus geotrichum</name>
    <dbReference type="NCBI Taxonomy" id="1173061"/>
    <lineage>
        <taxon>Eukaryota</taxon>
        <taxon>Fungi</taxon>
        <taxon>Dikarya</taxon>
        <taxon>Ascomycota</taxon>
        <taxon>Saccharomycotina</taxon>
        <taxon>Dipodascomycetes</taxon>
        <taxon>Dipodascales</taxon>
        <taxon>Dipodascaceae</taxon>
        <taxon>Geotrichum</taxon>
    </lineage>
</organism>
<dbReference type="STRING" id="1173061.A0A0J9XFP2"/>
<feature type="domain" description="Zn(2)-C6 fungal-type" evidence="8">
    <location>
        <begin position="104"/>
        <end position="134"/>
    </location>
</feature>
<evidence type="ECO:0000313" key="10">
    <source>
        <dbReference type="Proteomes" id="UP000242525"/>
    </source>
</evidence>
<evidence type="ECO:0000256" key="3">
    <source>
        <dbReference type="ARBA" id="ARBA00023015"/>
    </source>
</evidence>
<dbReference type="CDD" id="cd12148">
    <property type="entry name" value="fungal_TF_MHR"/>
    <property type="match status" value="1"/>
</dbReference>
<feature type="compositionally biased region" description="Basic and acidic residues" evidence="7">
    <location>
        <begin position="839"/>
        <end position="862"/>
    </location>
</feature>
<comment type="caution">
    <text evidence="9">The sequence shown here is derived from an EMBL/GenBank/DDBJ whole genome shotgun (WGS) entry which is preliminary data.</text>
</comment>
<sequence length="1168" mass="127928">MISASSNAPDLGLPQHVFHVSQAPQHSSLSSTASSSPALQTAPAPHSNKINKTSKSANNTPPLSVIQSELILSSIPPTSALLSSSKFKSGGSAAATPKKKLVVACIGCRKKKIKCSSDRPACSNCLRLNIPCEYPVIRNRGSRFGYMEMLNRRMQHLEKYINCSTNPNYKPQFVIIHQKPERPTQLLYTSCGSTRGTVNSGYTNIKSNANLLSDLVKPSSTETDSLITQLGPTIHQEVTPPPSDDFLSASPAVTRMDASVSSWGASVTPGYLSNSGQLPPMEIVIHLTELYFRNIHGQTYNFLHKPTFMPRIKEGRVNKTLLLALCGLTSRYSTHPAIATSTPYQAGEGFIAAARKSLSEQFDDPTLETVQALIFIVQNDFFKSKSKKAMIYVSLAIRMATTLELHLNSKDPNMSFIEHEERRRTYWSLLTLDRLAHSAPHWQLQLRTDTLEIQLPCKDYYYENNIPVITETLSGEYSNMAKATGTNEATGNNNYSSKYTNSVPAVKSEKGMYAYIVIVTILWCDINKYVMEGYKNETLPPWKEGSTYHKLETRLQQLIESIPKEYEYSKENLISLDPTNQATALIHLHAQLRISLCSLSRSVYPFNYKVMKFDEEPPKAFLESAARSIMASANSLSSVIGDALTIEDIHVAPFIGFGVFTVSSVHIANSFSSDPAIVQAAKDHLATCLKFLVMMREYFYSVGVWCIILKDRYFQKARRHKTKANTKRSHFAGKGDESNDNQKSENDEEDSGAATSAIRARELKPESVVSGADGFSRPGTPPVAYAPEELMNIAANKNHNSHPSSGISTPKLDSTGHDEENLAREISKFTASANQANVEKTETKPGDDGNETNDERDLEKSHARTWKRALPKMFDEPLSEQSLSQQQQQQRSATKQILLLFPTAKRAKMANKDDDGLLRKETSYTDGSIAVSPSHFTDILTRSAFSEPRGTSSTTKGSSDTSKKGTTTGTSHLSSDDGDFISIPAPDSLSTDGADNTATTATSTTNNRSSSNMKNVLLENSGEWLNSLELLGMAHFADPKVPVPNMSNLTHWFGGKLEGTDPSAESSGAAGARKSSANDTPKPKVAQPPMPELDFGDEEHDNTNNKEDGSSDRSKTATNTTTGMDDNEDGLKSTSLLDEIFGQVSQVILSSETSESPSSLSPSSLIGN</sequence>
<feature type="region of interest" description="Disordered" evidence="7">
    <location>
        <begin position="942"/>
        <end position="1013"/>
    </location>
</feature>
<dbReference type="PROSITE" id="PS50048">
    <property type="entry name" value="ZN2_CY6_FUNGAL_2"/>
    <property type="match status" value="1"/>
</dbReference>
<evidence type="ECO:0000256" key="2">
    <source>
        <dbReference type="ARBA" id="ARBA00022723"/>
    </source>
</evidence>
<feature type="compositionally biased region" description="Low complexity" evidence="7">
    <location>
        <begin position="1063"/>
        <end position="1077"/>
    </location>
</feature>
<dbReference type="InterPro" id="IPR036864">
    <property type="entry name" value="Zn2-C6_fun-type_DNA-bd_sf"/>
</dbReference>
<name>A0A0J9XFP2_GEOCN</name>
<dbReference type="GO" id="GO:0003677">
    <property type="term" value="F:DNA binding"/>
    <property type="evidence" value="ECO:0007669"/>
    <property type="project" value="InterPro"/>
</dbReference>
<proteinExistence type="predicted"/>
<keyword evidence="6" id="KW-0539">Nucleus</keyword>
<evidence type="ECO:0000256" key="5">
    <source>
        <dbReference type="ARBA" id="ARBA00023163"/>
    </source>
</evidence>
<feature type="compositionally biased region" description="Polar residues" evidence="7">
    <location>
        <begin position="829"/>
        <end position="838"/>
    </location>
</feature>
<feature type="compositionally biased region" description="Low complexity" evidence="7">
    <location>
        <begin position="950"/>
        <end position="973"/>
    </location>
</feature>
<dbReference type="PANTHER" id="PTHR47338">
    <property type="entry name" value="ZN(II)2CYS6 TRANSCRIPTION FACTOR (EUROFUNG)-RELATED"/>
    <property type="match status" value="1"/>
</dbReference>
<feature type="compositionally biased region" description="Low complexity" evidence="7">
    <location>
        <begin position="1149"/>
        <end position="1168"/>
    </location>
</feature>
<dbReference type="PROSITE" id="PS00463">
    <property type="entry name" value="ZN2_CY6_FUNGAL_1"/>
    <property type="match status" value="1"/>
</dbReference>
<evidence type="ECO:0000313" key="9">
    <source>
        <dbReference type="EMBL" id="CDO56341.1"/>
    </source>
</evidence>
<keyword evidence="10" id="KW-1185">Reference proteome</keyword>
<dbReference type="GO" id="GO:0006351">
    <property type="term" value="P:DNA-templated transcription"/>
    <property type="evidence" value="ECO:0007669"/>
    <property type="project" value="InterPro"/>
</dbReference>
<keyword evidence="5" id="KW-0804">Transcription</keyword>
<feature type="compositionally biased region" description="Polar residues" evidence="7">
    <location>
        <begin position="48"/>
        <end position="59"/>
    </location>
</feature>
<keyword evidence="3" id="KW-0805">Transcription regulation</keyword>
<protein>
    <recommendedName>
        <fullName evidence="8">Zn(2)-C6 fungal-type domain-containing protein</fullName>
    </recommendedName>
</protein>
<dbReference type="EMBL" id="CCBN010000014">
    <property type="protein sequence ID" value="CDO56341.1"/>
    <property type="molecule type" value="Genomic_DNA"/>
</dbReference>
<feature type="compositionally biased region" description="Basic and acidic residues" evidence="7">
    <location>
        <begin position="814"/>
        <end position="827"/>
    </location>
</feature>
<dbReference type="AlphaFoldDB" id="A0A0J9XFP2"/>
<dbReference type="CDD" id="cd00067">
    <property type="entry name" value="GAL4"/>
    <property type="match status" value="1"/>
</dbReference>
<evidence type="ECO:0000259" key="8">
    <source>
        <dbReference type="PROSITE" id="PS50048"/>
    </source>
</evidence>
<feature type="region of interest" description="Disordered" evidence="7">
    <location>
        <begin position="796"/>
        <end position="894"/>
    </location>
</feature>